<feature type="domain" description="Helicase C-terminal" evidence="2">
    <location>
        <begin position="274"/>
        <end position="434"/>
    </location>
</feature>
<keyword evidence="4" id="KW-1185">Reference proteome</keyword>
<gene>
    <name evidence="3" type="ORF">P4S50_15285</name>
</gene>
<dbReference type="Gene3D" id="3.40.50.300">
    <property type="entry name" value="P-loop containing nucleotide triphosphate hydrolases"/>
    <property type="match status" value="2"/>
</dbReference>
<organism evidence="3 4">
    <name type="scientific">Tepidibacter hydrothermalis</name>
    <dbReference type="NCBI Taxonomy" id="3036126"/>
    <lineage>
        <taxon>Bacteria</taxon>
        <taxon>Bacillati</taxon>
        <taxon>Bacillota</taxon>
        <taxon>Clostridia</taxon>
        <taxon>Peptostreptococcales</taxon>
        <taxon>Peptostreptococcaceae</taxon>
        <taxon>Tepidibacter</taxon>
    </lineage>
</organism>
<dbReference type="InterPro" id="IPR014001">
    <property type="entry name" value="Helicase_ATP-bd"/>
</dbReference>
<keyword evidence="3" id="KW-0378">Hydrolase</keyword>
<dbReference type="EMBL" id="CP120733">
    <property type="protein sequence ID" value="WFD09740.1"/>
    <property type="molecule type" value="Genomic_DNA"/>
</dbReference>
<dbReference type="InterPro" id="IPR050742">
    <property type="entry name" value="Helicase_Restrict-Modif_Enz"/>
</dbReference>
<sequence length="639" mass="74479">MAFNYNHNYFMASLPNIQSNENLRIPQIEAYIKIKNYFESDYSNRSSLVVLPTGVGKTGLMGLVPYHMCKGRVLIITPWTAIKDSVIDSLNPDYHDNFWLKRGIFKTKSQLPNLIEYSGKETPYEVLSAANIVVLNIHKLQSRLNSSLVNIVDKDFFDMIIIDEAHHSTAKTWVECVDYFEKAKVIKLTGTPFRTDNKEINGHLVYKYPLSRAMYNNYVKSLENIEFIPQQLRLTIDEDDSKTYSIEEIYSMNLKDMDWVTRSVAYSLECSEKIVDNSIKLLKKKLNNGSKIPHKIIGIACSIKHAEQICELYENKGYKVALVHSKLNQNIKNKVMKDIENHRVQVVINVAMLGEGYDHPYLSVAAIFRPFRNELPYAQFIGRILRTISDEKAKPEDNIGQIVSHKHLELRKLWDKYKIEIQESEIIKKLRDYDELLDEDFDTGTRTNIEGSQNEILGNAKHYGESKLSVEAYLDTELIRKSREKDIEDKAKIEQLKSLFKGITDEQAMLMIEQMGNDSSAMKRPDLIYSTKKKDIDARIREEIVPRLIRIYKIDEEDDELKELSLFRGKYWYIKNKVKKNNAMLAMYMNAYLKDRIGKSRKDWLDNDFDIAFSVLDELEKYVEKNLKEFCSKKKEYSI</sequence>
<dbReference type="PROSITE" id="PS51192">
    <property type="entry name" value="HELICASE_ATP_BIND_1"/>
    <property type="match status" value="1"/>
</dbReference>
<dbReference type="Pfam" id="PF00271">
    <property type="entry name" value="Helicase_C"/>
    <property type="match status" value="1"/>
</dbReference>
<dbReference type="PANTHER" id="PTHR47396:SF1">
    <property type="entry name" value="ATP-DEPENDENT HELICASE IRC3-RELATED"/>
    <property type="match status" value="1"/>
</dbReference>
<dbReference type="RefSeq" id="WP_277731680.1">
    <property type="nucleotide sequence ID" value="NZ_CP120733.1"/>
</dbReference>
<dbReference type="GO" id="GO:0004386">
    <property type="term" value="F:helicase activity"/>
    <property type="evidence" value="ECO:0007669"/>
    <property type="project" value="UniProtKB-KW"/>
</dbReference>
<name>A0ABY8EA05_9FIRM</name>
<reference evidence="3 4" key="1">
    <citation type="submission" date="2023-03" db="EMBL/GenBank/DDBJ databases">
        <title>Complete genome sequence of Tepidibacter sp. SWIR-1, isolated from a deep-sea hydrothermal vent.</title>
        <authorList>
            <person name="Li X."/>
        </authorList>
    </citation>
    <scope>NUCLEOTIDE SEQUENCE [LARGE SCALE GENOMIC DNA]</scope>
    <source>
        <strain evidence="3 4">SWIR-1</strain>
    </source>
</reference>
<dbReference type="InterPro" id="IPR027417">
    <property type="entry name" value="P-loop_NTPase"/>
</dbReference>
<dbReference type="Proteomes" id="UP001222800">
    <property type="component" value="Chromosome"/>
</dbReference>
<dbReference type="InterPro" id="IPR001650">
    <property type="entry name" value="Helicase_C-like"/>
</dbReference>
<dbReference type="SUPFAM" id="SSF52540">
    <property type="entry name" value="P-loop containing nucleoside triphosphate hydrolases"/>
    <property type="match status" value="1"/>
</dbReference>
<keyword evidence="3" id="KW-0547">Nucleotide-binding</keyword>
<evidence type="ECO:0000313" key="4">
    <source>
        <dbReference type="Proteomes" id="UP001222800"/>
    </source>
</evidence>
<dbReference type="PROSITE" id="PS51194">
    <property type="entry name" value="HELICASE_CTER"/>
    <property type="match status" value="1"/>
</dbReference>
<keyword evidence="3" id="KW-0347">Helicase</keyword>
<proteinExistence type="predicted"/>
<protein>
    <submittedName>
        <fullName evidence="3">DEAD/DEAH box helicase family protein</fullName>
    </submittedName>
</protein>
<dbReference type="InterPro" id="IPR006935">
    <property type="entry name" value="Helicase/UvrB_N"/>
</dbReference>
<dbReference type="SMART" id="SM00487">
    <property type="entry name" value="DEXDc"/>
    <property type="match status" value="1"/>
</dbReference>
<feature type="domain" description="Helicase ATP-binding" evidence="1">
    <location>
        <begin position="38"/>
        <end position="210"/>
    </location>
</feature>
<accession>A0ABY8EA05</accession>
<keyword evidence="3" id="KW-0067">ATP-binding</keyword>
<dbReference type="Pfam" id="PF04851">
    <property type="entry name" value="ResIII"/>
    <property type="match status" value="1"/>
</dbReference>
<evidence type="ECO:0000259" key="2">
    <source>
        <dbReference type="PROSITE" id="PS51194"/>
    </source>
</evidence>
<dbReference type="PANTHER" id="PTHR47396">
    <property type="entry name" value="TYPE I RESTRICTION ENZYME ECOKI R PROTEIN"/>
    <property type="match status" value="1"/>
</dbReference>
<dbReference type="SMART" id="SM00490">
    <property type="entry name" value="HELICc"/>
    <property type="match status" value="1"/>
</dbReference>
<evidence type="ECO:0000313" key="3">
    <source>
        <dbReference type="EMBL" id="WFD09740.1"/>
    </source>
</evidence>
<evidence type="ECO:0000259" key="1">
    <source>
        <dbReference type="PROSITE" id="PS51192"/>
    </source>
</evidence>